<accession>A0ABR5ANV9</accession>
<keyword evidence="2" id="KW-1185">Reference proteome</keyword>
<gene>
    <name evidence="1" type="ORF">SD77_3441</name>
</gene>
<reference evidence="1 2" key="1">
    <citation type="submission" date="2015-01" db="EMBL/GenBank/DDBJ databases">
        <title>Genome Assembly of Bacillus badius MTCC 1458.</title>
        <authorList>
            <person name="Verma A."/>
            <person name="Khatri I."/>
            <person name="Mual P."/>
            <person name="Subramanian S."/>
            <person name="Krishnamurthi S."/>
        </authorList>
    </citation>
    <scope>NUCLEOTIDE SEQUENCE [LARGE SCALE GENOMIC DNA]</scope>
    <source>
        <strain evidence="1 2">MTCC 1458</strain>
    </source>
</reference>
<evidence type="ECO:0000313" key="2">
    <source>
        <dbReference type="Proteomes" id="UP000031982"/>
    </source>
</evidence>
<evidence type="ECO:0008006" key="3">
    <source>
        <dbReference type="Google" id="ProtNLM"/>
    </source>
</evidence>
<sequence>MGFYRVNYIHGDYFEGDYHEIGIYADLEKAFLKADEFIKENTFYFNKYEHLLVEEYELVTDEYKVSNSWLKNDETNWEWEEEESE</sequence>
<dbReference type="Proteomes" id="UP000031982">
    <property type="component" value="Unassembled WGS sequence"/>
</dbReference>
<organism evidence="1 2">
    <name type="scientific">Bacillus badius</name>
    <dbReference type="NCBI Taxonomy" id="1455"/>
    <lineage>
        <taxon>Bacteria</taxon>
        <taxon>Bacillati</taxon>
        <taxon>Bacillota</taxon>
        <taxon>Bacilli</taxon>
        <taxon>Bacillales</taxon>
        <taxon>Bacillaceae</taxon>
        <taxon>Pseudobacillus</taxon>
    </lineage>
</organism>
<evidence type="ECO:0000313" key="1">
    <source>
        <dbReference type="EMBL" id="KIL72706.1"/>
    </source>
</evidence>
<dbReference type="RefSeq" id="WP_041114614.1">
    <property type="nucleotide sequence ID" value="NZ_JARTHD010000007.1"/>
</dbReference>
<protein>
    <recommendedName>
        <fullName evidence="3">Phage protein</fullName>
    </recommendedName>
</protein>
<name>A0ABR5ANV9_BACBA</name>
<dbReference type="EMBL" id="JXLP01000031">
    <property type="protein sequence ID" value="KIL72706.1"/>
    <property type="molecule type" value="Genomic_DNA"/>
</dbReference>
<proteinExistence type="predicted"/>
<comment type="caution">
    <text evidence="1">The sequence shown here is derived from an EMBL/GenBank/DDBJ whole genome shotgun (WGS) entry which is preliminary data.</text>
</comment>